<dbReference type="InterPro" id="IPR011059">
    <property type="entry name" value="Metal-dep_hydrolase_composite"/>
</dbReference>
<dbReference type="SUPFAM" id="SSF51338">
    <property type="entry name" value="Composite domain of metallo-dependent hydrolases"/>
    <property type="match status" value="1"/>
</dbReference>
<comment type="cofactor">
    <cofactor evidence="1">
        <name>Zn(2+)</name>
        <dbReference type="ChEBI" id="CHEBI:29105"/>
    </cofactor>
</comment>
<evidence type="ECO:0000256" key="2">
    <source>
        <dbReference type="ARBA" id="ARBA00022723"/>
    </source>
</evidence>
<evidence type="ECO:0000313" key="6">
    <source>
        <dbReference type="Proteomes" id="UP000770717"/>
    </source>
</evidence>
<comment type="caution">
    <text evidence="5">The sequence shown here is derived from an EMBL/GenBank/DDBJ whole genome shotgun (WGS) entry which is preliminary data.</text>
</comment>
<evidence type="ECO:0000256" key="1">
    <source>
        <dbReference type="ARBA" id="ARBA00001947"/>
    </source>
</evidence>
<dbReference type="InterPro" id="IPR032466">
    <property type="entry name" value="Metal_Hydrolase"/>
</dbReference>
<dbReference type="PANTHER" id="PTHR43668">
    <property type="entry name" value="ALLANTOINASE"/>
    <property type="match status" value="1"/>
</dbReference>
<dbReference type="InterPro" id="IPR050138">
    <property type="entry name" value="DHOase/Allantoinase_Hydrolase"/>
</dbReference>
<keyword evidence="2" id="KW-0479">Metal-binding</keyword>
<dbReference type="SUPFAM" id="SSF51556">
    <property type="entry name" value="Metallo-dependent hydrolases"/>
    <property type="match status" value="1"/>
</dbReference>
<feature type="domain" description="Amidohydrolase-related" evidence="4">
    <location>
        <begin position="87"/>
        <end position="439"/>
    </location>
</feature>
<keyword evidence="6" id="KW-1185">Reference proteome</keyword>
<dbReference type="Gene3D" id="3.20.20.140">
    <property type="entry name" value="Metal-dependent hydrolases"/>
    <property type="match status" value="2"/>
</dbReference>
<dbReference type="Pfam" id="PF01979">
    <property type="entry name" value="Amidohydro_1"/>
    <property type="match status" value="1"/>
</dbReference>
<dbReference type="GO" id="GO:0005737">
    <property type="term" value="C:cytoplasm"/>
    <property type="evidence" value="ECO:0007669"/>
    <property type="project" value="TreeGrafter"/>
</dbReference>
<organism evidence="5 6">
    <name type="scientific">Eleutherodactylus coqui</name>
    <name type="common">Puerto Rican coqui</name>
    <dbReference type="NCBI Taxonomy" id="57060"/>
    <lineage>
        <taxon>Eukaryota</taxon>
        <taxon>Metazoa</taxon>
        <taxon>Chordata</taxon>
        <taxon>Craniata</taxon>
        <taxon>Vertebrata</taxon>
        <taxon>Euteleostomi</taxon>
        <taxon>Amphibia</taxon>
        <taxon>Batrachia</taxon>
        <taxon>Anura</taxon>
        <taxon>Neobatrachia</taxon>
        <taxon>Hyloidea</taxon>
        <taxon>Eleutherodactylidae</taxon>
        <taxon>Eleutherodactylinae</taxon>
        <taxon>Eleutherodactylus</taxon>
        <taxon>Eleutherodactylus</taxon>
    </lineage>
</organism>
<dbReference type="EMBL" id="WNTK01000001">
    <property type="protein sequence ID" value="KAG9494365.1"/>
    <property type="molecule type" value="Genomic_DNA"/>
</dbReference>
<evidence type="ECO:0000259" key="4">
    <source>
        <dbReference type="Pfam" id="PF01979"/>
    </source>
</evidence>
<dbReference type="InterPro" id="IPR006680">
    <property type="entry name" value="Amidohydro-rel"/>
</dbReference>
<accession>A0A8J6FWP1</accession>
<gene>
    <name evidence="5" type="ORF">GDO78_001947</name>
</gene>
<reference evidence="5" key="1">
    <citation type="thesis" date="2020" institute="ProQuest LLC" country="789 East Eisenhower Parkway, Ann Arbor, MI, USA">
        <title>Comparative Genomics and Chromosome Evolution.</title>
        <authorList>
            <person name="Mudd A.B."/>
        </authorList>
    </citation>
    <scope>NUCLEOTIDE SEQUENCE</scope>
    <source>
        <strain evidence="5">HN-11 Male</strain>
        <tissue evidence="5">Kidney and liver</tissue>
    </source>
</reference>
<evidence type="ECO:0000256" key="3">
    <source>
        <dbReference type="ARBA" id="ARBA00022801"/>
    </source>
</evidence>
<dbReference type="InterPro" id="IPR002195">
    <property type="entry name" value="Dihydroorotase_CS"/>
</dbReference>
<sequence>MNVTLGSKLNIVRSKRVVIGNTISAADIIISDGKISNILPWGKLQSSGSQIPLKAQTAMKIAHSPHPADAPIPVSVPFTLLDVGELIVMAGIIDPHVHVNEPGRTAWEGYRTATLSAAAGGITTIVDMPLNSLPPTTTVSNFRTKLQAAQGQCYVDVAFWGGVIPDNQAELTPMLHAGVVGFKCFLINSGVPEFPHVRLMDLHSAMSELKGTNSVLLFHAELEDTRGVPVTGDPTQYETFLNSRPDHMEVAAVEMVADLCLQYKLVFVETTHHYLTLSAENIPPGATYYKCCPPVRGHSNKEALWNALLQGNIDMVVSDHSPCTPDLKHLQDGDFLKAWGGISSLQFGLSLFWTSARIRGFTLPDVSRLLSSNPAKLCSLGNRKGAIKIGHDADLVIWDPDSEFQVQEKNIHHKNKLTPYLGFLLWGQVVATVIQGTLVYHKGKHISQPTGELILTHTVKPSESSGPYY</sequence>
<dbReference type="Proteomes" id="UP000770717">
    <property type="component" value="Unassembled WGS sequence"/>
</dbReference>
<evidence type="ECO:0000313" key="5">
    <source>
        <dbReference type="EMBL" id="KAG9494365.1"/>
    </source>
</evidence>
<dbReference type="PROSITE" id="PS00482">
    <property type="entry name" value="DIHYDROOROTASE_1"/>
    <property type="match status" value="1"/>
</dbReference>
<proteinExistence type="predicted"/>
<dbReference type="GO" id="GO:0046872">
    <property type="term" value="F:metal ion binding"/>
    <property type="evidence" value="ECO:0007669"/>
    <property type="project" value="UniProtKB-KW"/>
</dbReference>
<dbReference type="AlphaFoldDB" id="A0A8J6FWP1"/>
<name>A0A8J6FWP1_ELECQ</name>
<protein>
    <recommendedName>
        <fullName evidence="4">Amidohydrolase-related domain-containing protein</fullName>
    </recommendedName>
</protein>
<keyword evidence="3" id="KW-0378">Hydrolase</keyword>
<dbReference type="GO" id="GO:0004038">
    <property type="term" value="F:allantoinase activity"/>
    <property type="evidence" value="ECO:0007669"/>
    <property type="project" value="TreeGrafter"/>
</dbReference>
<dbReference type="PANTHER" id="PTHR43668:SF2">
    <property type="entry name" value="ALLANTOINASE"/>
    <property type="match status" value="1"/>
</dbReference>
<dbReference type="OrthoDB" id="1924787at2759"/>
<dbReference type="GO" id="GO:0006145">
    <property type="term" value="P:purine nucleobase catabolic process"/>
    <property type="evidence" value="ECO:0007669"/>
    <property type="project" value="TreeGrafter"/>
</dbReference>